<feature type="chain" id="PRO_5044803416" description="Chitin-binding type-4 domain-containing protein" evidence="2">
    <location>
        <begin position="21"/>
        <end position="765"/>
    </location>
</feature>
<dbReference type="EMBL" id="JBJQND010000002">
    <property type="protein sequence ID" value="KAL3885466.1"/>
    <property type="molecule type" value="Genomic_DNA"/>
</dbReference>
<protein>
    <recommendedName>
        <fullName evidence="5">Chitin-binding type-4 domain-containing protein</fullName>
    </recommendedName>
</protein>
<comment type="caution">
    <text evidence="3">The sequence shown here is derived from an EMBL/GenBank/DDBJ whole genome shotgun (WGS) entry which is preliminary data.</text>
</comment>
<feature type="region of interest" description="Disordered" evidence="1">
    <location>
        <begin position="398"/>
        <end position="420"/>
    </location>
</feature>
<evidence type="ECO:0000256" key="2">
    <source>
        <dbReference type="SAM" id="SignalP"/>
    </source>
</evidence>
<dbReference type="AlphaFoldDB" id="A0ABD3XIP4"/>
<evidence type="ECO:0000313" key="3">
    <source>
        <dbReference type="EMBL" id="KAL3885466.1"/>
    </source>
</evidence>
<feature type="region of interest" description="Disordered" evidence="1">
    <location>
        <begin position="525"/>
        <end position="627"/>
    </location>
</feature>
<feature type="region of interest" description="Disordered" evidence="1">
    <location>
        <begin position="661"/>
        <end position="748"/>
    </location>
</feature>
<evidence type="ECO:0000256" key="1">
    <source>
        <dbReference type="SAM" id="MobiDB-lite"/>
    </source>
</evidence>
<evidence type="ECO:0008006" key="5">
    <source>
        <dbReference type="Google" id="ProtNLM"/>
    </source>
</evidence>
<proteinExistence type="predicted"/>
<feature type="compositionally biased region" description="Polar residues" evidence="1">
    <location>
        <begin position="608"/>
        <end position="627"/>
    </location>
</feature>
<organism evidence="3 4">
    <name type="scientific">Sinanodonta woodiana</name>
    <name type="common">Chinese pond mussel</name>
    <name type="synonym">Anodonta woodiana</name>
    <dbReference type="NCBI Taxonomy" id="1069815"/>
    <lineage>
        <taxon>Eukaryota</taxon>
        <taxon>Metazoa</taxon>
        <taxon>Spiralia</taxon>
        <taxon>Lophotrochozoa</taxon>
        <taxon>Mollusca</taxon>
        <taxon>Bivalvia</taxon>
        <taxon>Autobranchia</taxon>
        <taxon>Heteroconchia</taxon>
        <taxon>Palaeoheterodonta</taxon>
        <taxon>Unionida</taxon>
        <taxon>Unionoidea</taxon>
        <taxon>Unionidae</taxon>
        <taxon>Unioninae</taxon>
        <taxon>Sinanodonta</taxon>
    </lineage>
</organism>
<gene>
    <name evidence="3" type="ORF">ACJMK2_025522</name>
</gene>
<keyword evidence="4" id="KW-1185">Reference proteome</keyword>
<accession>A0ABD3XIP4</accession>
<feature type="signal peptide" evidence="2">
    <location>
        <begin position="1"/>
        <end position="20"/>
    </location>
</feature>
<feature type="compositionally biased region" description="Low complexity" evidence="1">
    <location>
        <begin position="706"/>
        <end position="718"/>
    </location>
</feature>
<feature type="compositionally biased region" description="Polar residues" evidence="1">
    <location>
        <begin position="663"/>
        <end position="681"/>
    </location>
</feature>
<evidence type="ECO:0000313" key="4">
    <source>
        <dbReference type="Proteomes" id="UP001634394"/>
    </source>
</evidence>
<feature type="region of interest" description="Disordered" evidence="1">
    <location>
        <begin position="311"/>
        <end position="343"/>
    </location>
</feature>
<feature type="compositionally biased region" description="Polar residues" evidence="1">
    <location>
        <begin position="404"/>
        <end position="416"/>
    </location>
</feature>
<dbReference type="Proteomes" id="UP001634394">
    <property type="component" value="Unassembled WGS sequence"/>
</dbReference>
<feature type="compositionally biased region" description="Pro residues" evidence="1">
    <location>
        <begin position="552"/>
        <end position="576"/>
    </location>
</feature>
<feature type="compositionally biased region" description="Low complexity" evidence="1">
    <location>
        <begin position="727"/>
        <end position="744"/>
    </location>
</feature>
<feature type="compositionally biased region" description="Polar residues" evidence="1">
    <location>
        <begin position="538"/>
        <end position="548"/>
    </location>
</feature>
<sequence length="765" mass="84305">MFRLGLFCIYSIHLINSVSSKAVLIHPPSRQVLWRYGFDTPVDHNYMHGNCGGLNALKRNNRKCGLCGDASDGPQEHDDGGKYSTGVIGQAFTFGIKDIEVMIHLETFSGGYFEFRLCPCDDRFATEECFQRYRLAIREGLQQGNPMRYYPNQSGLIGLTLALPFNMQCNRCVLQWHYVSGKIWGQDHRGSECLDCVHEEYYNCADIRIGSAYNYTFAPPRPSFPSVPKELKYVSSNSPSIPVVNSEVNHPHSLQKPIPPPPAPQHVGSIISNNNHHPNHEVNGHDAAHGSLKSFVVEAKKSVPDQTLKKVKDSAQNGNHVPLSEITSEISVDSGNKIPRPPPQIDLAVSVPGGSNRLKDTISNSLKVISKPMPVDPGISMTSVGNFNAGASVNSNDVKEKIPSETTVNSSANSNDLKPEKSEQILNNNIIVSLDASVKSTLNNNLTNINIDNVASKSVPASHSIMPVSSLAEDSSHPNEEPVAAVLPRPKKIIDVPNQNVNLNKDVNTLLGFVGVIDTPVHAPPPLPVPSPTSRTSASQVPSLSPSIKPSPNQPQPRPPPPPPPPLQPPSQPLRPPASLGQSSRQQPPSPPQPQAQLHNRRRMPNVPTVSEHSQTMHSQISPRQRITVTNDISPASNIQQRPTFNLNIPTQTRFFQPGERQFQPNTWSSSGQGAWSTQNRGFGANSWDMPNQQFDGPQPVSDIHQQSMSQSHQPQGQWSQRSQSIQFPQRSQHRQQSPRQNQNDVFSQSLDIFSAFDEFREFLE</sequence>
<keyword evidence="2" id="KW-0732">Signal</keyword>
<reference evidence="3 4" key="1">
    <citation type="submission" date="2024-11" db="EMBL/GenBank/DDBJ databases">
        <title>Chromosome-level genome assembly of the freshwater bivalve Anodonta woodiana.</title>
        <authorList>
            <person name="Chen X."/>
        </authorList>
    </citation>
    <scope>NUCLEOTIDE SEQUENCE [LARGE SCALE GENOMIC DNA]</scope>
    <source>
        <strain evidence="3">MN2024</strain>
        <tissue evidence="3">Gills</tissue>
    </source>
</reference>
<feature type="compositionally biased region" description="Polar residues" evidence="1">
    <location>
        <begin position="314"/>
        <end position="334"/>
    </location>
</feature>
<name>A0ABD3XIP4_SINWO</name>